<sequence length="73" mass="7838">MSRADRAPDEPAGRSIDGARWALIPRDEDHCQGRPQGPPQALQPGEYSAYPGSSSGRPGNRYEGMTPGDSVRT</sequence>
<feature type="region of interest" description="Disordered" evidence="1">
    <location>
        <begin position="28"/>
        <end position="73"/>
    </location>
</feature>
<evidence type="ECO:0000313" key="2">
    <source>
        <dbReference type="EMBL" id="MBB5935664.1"/>
    </source>
</evidence>
<keyword evidence="3" id="KW-1185">Reference proteome</keyword>
<protein>
    <submittedName>
        <fullName evidence="2">Uncharacterized protein</fullName>
    </submittedName>
</protein>
<dbReference type="Proteomes" id="UP000588098">
    <property type="component" value="Unassembled WGS sequence"/>
</dbReference>
<name>A0A7W9Q959_9ACTN</name>
<proteinExistence type="predicted"/>
<feature type="compositionally biased region" description="Basic and acidic residues" evidence="1">
    <location>
        <begin position="1"/>
        <end position="12"/>
    </location>
</feature>
<evidence type="ECO:0000256" key="1">
    <source>
        <dbReference type="SAM" id="MobiDB-lite"/>
    </source>
</evidence>
<gene>
    <name evidence="2" type="ORF">FHS42_002726</name>
</gene>
<reference evidence="2 3" key="1">
    <citation type="submission" date="2020-08" db="EMBL/GenBank/DDBJ databases">
        <title>Genomic Encyclopedia of Type Strains, Phase III (KMG-III): the genomes of soil and plant-associated and newly described type strains.</title>
        <authorList>
            <person name="Whitman W."/>
        </authorList>
    </citation>
    <scope>NUCLEOTIDE SEQUENCE [LARGE SCALE GENOMIC DNA]</scope>
    <source>
        <strain evidence="2 3">CECT 8305</strain>
    </source>
</reference>
<dbReference type="EMBL" id="JACHJL010000005">
    <property type="protein sequence ID" value="MBB5935664.1"/>
    <property type="molecule type" value="Genomic_DNA"/>
</dbReference>
<organism evidence="2 3">
    <name type="scientific">Streptomyces zagrosensis</name>
    <dbReference type="NCBI Taxonomy" id="1042984"/>
    <lineage>
        <taxon>Bacteria</taxon>
        <taxon>Bacillati</taxon>
        <taxon>Actinomycetota</taxon>
        <taxon>Actinomycetes</taxon>
        <taxon>Kitasatosporales</taxon>
        <taxon>Streptomycetaceae</taxon>
        <taxon>Streptomyces</taxon>
    </lineage>
</organism>
<feature type="region of interest" description="Disordered" evidence="1">
    <location>
        <begin position="1"/>
        <end position="20"/>
    </location>
</feature>
<evidence type="ECO:0000313" key="3">
    <source>
        <dbReference type="Proteomes" id="UP000588098"/>
    </source>
</evidence>
<comment type="caution">
    <text evidence="2">The sequence shown here is derived from an EMBL/GenBank/DDBJ whole genome shotgun (WGS) entry which is preliminary data.</text>
</comment>
<dbReference type="AlphaFoldDB" id="A0A7W9Q959"/>
<accession>A0A7W9Q959</accession>